<dbReference type="CDD" id="cd00118">
    <property type="entry name" value="LysM"/>
    <property type="match status" value="1"/>
</dbReference>
<dbReference type="AlphaFoldDB" id="A0A0B4XEN4"/>
<dbReference type="InterPro" id="IPR052196">
    <property type="entry name" value="Bact_Kbp"/>
</dbReference>
<dbReference type="PANTHER" id="PTHR34700">
    <property type="entry name" value="POTASSIUM BINDING PROTEIN KBP"/>
    <property type="match status" value="1"/>
</dbReference>
<dbReference type="SUPFAM" id="SSF54106">
    <property type="entry name" value="LysM domain"/>
    <property type="match status" value="1"/>
</dbReference>
<name>A0A0B4XEN4_9GAMM</name>
<dbReference type="PROSITE" id="PS51782">
    <property type="entry name" value="LYSM"/>
    <property type="match status" value="1"/>
</dbReference>
<keyword evidence="1" id="KW-0732">Signal</keyword>
<evidence type="ECO:0000256" key="1">
    <source>
        <dbReference type="SAM" id="SignalP"/>
    </source>
</evidence>
<proteinExistence type="predicted"/>
<evidence type="ECO:0000259" key="2">
    <source>
        <dbReference type="PROSITE" id="PS51782"/>
    </source>
</evidence>
<dbReference type="KEGG" id="apac:S7S_00150"/>
<gene>
    <name evidence="3" type="ORF">S7S_00150</name>
</gene>
<accession>A0A0B4XEN4</accession>
<feature type="signal peptide" evidence="1">
    <location>
        <begin position="1"/>
        <end position="22"/>
    </location>
</feature>
<dbReference type="PANTHER" id="PTHR34700:SF4">
    <property type="entry name" value="PHAGE-LIKE ELEMENT PBSX PROTEIN XKDP"/>
    <property type="match status" value="1"/>
</dbReference>
<dbReference type="OrthoDB" id="9765158at2"/>
<dbReference type="Proteomes" id="UP000006764">
    <property type="component" value="Chromosome"/>
</dbReference>
<dbReference type="InterPro" id="IPR018392">
    <property type="entry name" value="LysM"/>
</dbReference>
<dbReference type="InterPro" id="IPR036779">
    <property type="entry name" value="LysM_dom_sf"/>
</dbReference>
<feature type="domain" description="LysM" evidence="2">
    <location>
        <begin position="33"/>
        <end position="81"/>
    </location>
</feature>
<evidence type="ECO:0000313" key="4">
    <source>
        <dbReference type="Proteomes" id="UP000006764"/>
    </source>
</evidence>
<evidence type="ECO:0000313" key="3">
    <source>
        <dbReference type="EMBL" id="AJD46454.1"/>
    </source>
</evidence>
<dbReference type="RefSeq" id="WP_008734331.1">
    <property type="nucleotide sequence ID" value="NZ_CP004387.1"/>
</dbReference>
<organism evidence="3 4">
    <name type="scientific">Isoalcanivorax pacificus W11-5</name>
    <dbReference type="NCBI Taxonomy" id="391936"/>
    <lineage>
        <taxon>Bacteria</taxon>
        <taxon>Pseudomonadati</taxon>
        <taxon>Pseudomonadota</taxon>
        <taxon>Gammaproteobacteria</taxon>
        <taxon>Oceanospirillales</taxon>
        <taxon>Alcanivoracaceae</taxon>
        <taxon>Isoalcanivorax</taxon>
    </lineage>
</organism>
<keyword evidence="4" id="KW-1185">Reference proteome</keyword>
<sequence>MMKSLLRTLTAGALLAVSGLTAADVALKSDHPEVYYVKAGDTLWDISSAFLHNPWEWPELWHGNQQIDNPHLIYPGDAIRLRYVDGQPQLTVDRAVKIEPDSDGVVRLSPQAREMPLAAAIPAIPLGSIQSFLKEALVLSRDELATSPYLVGGQDRRVVFGQGDVVYARDPADQWDDLLQDYGFYRVGTQYVDPETKEILGYEALQIGRGSVAAHDGEMLTLRVQQSNQDLRAEDRVLSSPERRVQSMFYPSAPETEVNASIIRLFGRLSSVARNDVVVISRGAREGLKEGNVLDVYQRGERVRDQVRNEMIRLPDSKSGTLVLFRVFEKVSYGLVIESTKPIYMNDLVKNPGGL</sequence>
<dbReference type="STRING" id="391936.S7S_00150"/>
<dbReference type="Gene3D" id="3.10.350.10">
    <property type="entry name" value="LysM domain"/>
    <property type="match status" value="1"/>
</dbReference>
<reference evidence="3 4" key="1">
    <citation type="journal article" date="2012" name="J. Bacteriol.">
        <title>Genome sequence of an alkane-degrading bacterium, Alcanivorax pacificus type strain W11-5, isolated from deep sea sediment.</title>
        <authorList>
            <person name="Lai Q."/>
            <person name="Shao Z."/>
        </authorList>
    </citation>
    <scope>NUCLEOTIDE SEQUENCE [LARGE SCALE GENOMIC DNA]</scope>
    <source>
        <strain evidence="3 4">W11-5</strain>
    </source>
</reference>
<dbReference type="HOGENOM" id="CLU_050533_1_1_6"/>
<protein>
    <submittedName>
        <fullName evidence="3">LysM domain-containing protein</fullName>
    </submittedName>
</protein>
<feature type="chain" id="PRO_5002098662" evidence="1">
    <location>
        <begin position="23"/>
        <end position="355"/>
    </location>
</feature>
<dbReference type="EMBL" id="CP004387">
    <property type="protein sequence ID" value="AJD46454.1"/>
    <property type="molecule type" value="Genomic_DNA"/>
</dbReference>
<dbReference type="Pfam" id="PF01476">
    <property type="entry name" value="LysM"/>
    <property type="match status" value="1"/>
</dbReference>